<feature type="compositionally biased region" description="Basic and acidic residues" evidence="1">
    <location>
        <begin position="145"/>
        <end position="156"/>
    </location>
</feature>
<dbReference type="AlphaFoldDB" id="A0AA88P3X7"/>
<feature type="region of interest" description="Disordered" evidence="1">
    <location>
        <begin position="144"/>
        <end position="180"/>
    </location>
</feature>
<gene>
    <name evidence="2" type="ORF">Q7C36_001506</name>
</gene>
<evidence type="ECO:0000256" key="1">
    <source>
        <dbReference type="SAM" id="MobiDB-lite"/>
    </source>
</evidence>
<dbReference type="EMBL" id="JAVHJS010000001">
    <property type="protein sequence ID" value="KAK2869635.1"/>
    <property type="molecule type" value="Genomic_DNA"/>
</dbReference>
<comment type="caution">
    <text evidence="2">The sequence shown here is derived from an EMBL/GenBank/DDBJ whole genome shotgun (WGS) entry which is preliminary data.</text>
</comment>
<feature type="compositionally biased region" description="Polar residues" evidence="1">
    <location>
        <begin position="17"/>
        <end position="32"/>
    </location>
</feature>
<protein>
    <submittedName>
        <fullName evidence="2">Uncharacterized protein</fullName>
    </submittedName>
</protein>
<proteinExistence type="predicted"/>
<reference evidence="2" key="1">
    <citation type="submission" date="2023-08" db="EMBL/GenBank/DDBJ databases">
        <title>Pelteobagrus vachellii genome.</title>
        <authorList>
            <person name="Liu H."/>
        </authorList>
    </citation>
    <scope>NUCLEOTIDE SEQUENCE</scope>
    <source>
        <strain evidence="2">PRFRI_2022a</strain>
        <tissue evidence="2">Muscle</tissue>
    </source>
</reference>
<evidence type="ECO:0000313" key="3">
    <source>
        <dbReference type="Proteomes" id="UP001187315"/>
    </source>
</evidence>
<organism evidence="2 3">
    <name type="scientific">Tachysurus vachellii</name>
    <name type="common">Darkbarbel catfish</name>
    <name type="synonym">Pelteobagrus vachellii</name>
    <dbReference type="NCBI Taxonomy" id="175792"/>
    <lineage>
        <taxon>Eukaryota</taxon>
        <taxon>Metazoa</taxon>
        <taxon>Chordata</taxon>
        <taxon>Craniata</taxon>
        <taxon>Vertebrata</taxon>
        <taxon>Euteleostomi</taxon>
        <taxon>Actinopterygii</taxon>
        <taxon>Neopterygii</taxon>
        <taxon>Teleostei</taxon>
        <taxon>Ostariophysi</taxon>
        <taxon>Siluriformes</taxon>
        <taxon>Bagridae</taxon>
        <taxon>Tachysurus</taxon>
    </lineage>
</organism>
<accession>A0AA88P3X7</accession>
<keyword evidence="3" id="KW-1185">Reference proteome</keyword>
<feature type="region of interest" description="Disordered" evidence="1">
    <location>
        <begin position="17"/>
        <end position="40"/>
    </location>
</feature>
<name>A0AA88P3X7_TACVA</name>
<sequence length="180" mass="19797">MGTSTVRQTDWHRLAQTNQHTSESNVTVNDANCSKPARTEHKEWRGTNHGVVALSEEWQRGGMYGSTSLAFPLSAQLPVPVGQLGSRRHANVPDGSCRASAESKYFPPHKVPPRQAACHSCGDEDRLPWALPLQILPIACLQQEEGPRKDQRDGAKGKSSCLQKPHKKGRKSISKHGDAY</sequence>
<feature type="compositionally biased region" description="Basic residues" evidence="1">
    <location>
        <begin position="164"/>
        <end position="174"/>
    </location>
</feature>
<dbReference type="Proteomes" id="UP001187315">
    <property type="component" value="Unassembled WGS sequence"/>
</dbReference>
<evidence type="ECO:0000313" key="2">
    <source>
        <dbReference type="EMBL" id="KAK2869635.1"/>
    </source>
</evidence>